<comment type="subcellular location">
    <subcellularLocation>
        <location evidence="1">Nucleus</location>
        <location evidence="1">Nucleolus</location>
    </subcellularLocation>
</comment>
<dbReference type="PANTHER" id="PTHR10894">
    <property type="entry name" value="NUCLEOLAR PROTEIN 5 NUCLEOLAR PROTEIN NOP5 NOP58"/>
    <property type="match status" value="1"/>
</dbReference>
<dbReference type="InterPro" id="IPR036070">
    <property type="entry name" value="Nop_dom_sf"/>
</dbReference>
<evidence type="ECO:0000256" key="1">
    <source>
        <dbReference type="ARBA" id="ARBA00004604"/>
    </source>
</evidence>
<dbReference type="Proteomes" id="UP001604277">
    <property type="component" value="Unassembled WGS sequence"/>
</dbReference>
<evidence type="ECO:0000256" key="3">
    <source>
        <dbReference type="ARBA" id="ARBA00022517"/>
    </source>
</evidence>
<feature type="region of interest" description="Disordered" evidence="6">
    <location>
        <begin position="402"/>
        <end position="441"/>
    </location>
</feature>
<dbReference type="GO" id="GO:0042254">
    <property type="term" value="P:ribosome biogenesis"/>
    <property type="evidence" value="ECO:0007669"/>
    <property type="project" value="UniProtKB-KW"/>
</dbReference>
<dbReference type="InterPro" id="IPR042239">
    <property type="entry name" value="Nop_C"/>
</dbReference>
<evidence type="ECO:0000256" key="4">
    <source>
        <dbReference type="ARBA" id="ARBA00023242"/>
    </source>
</evidence>
<gene>
    <name evidence="8" type="ORF">Fot_30828</name>
</gene>
<dbReference type="PROSITE" id="PS51358">
    <property type="entry name" value="NOP"/>
    <property type="match status" value="1"/>
</dbReference>
<dbReference type="EMBL" id="JBFOLJ010000009">
    <property type="protein sequence ID" value="KAL2507181.1"/>
    <property type="molecule type" value="Genomic_DNA"/>
</dbReference>
<evidence type="ECO:0000256" key="6">
    <source>
        <dbReference type="SAM" id="MobiDB-lite"/>
    </source>
</evidence>
<dbReference type="Pfam" id="PF01798">
    <property type="entry name" value="Nop"/>
    <property type="match status" value="1"/>
</dbReference>
<evidence type="ECO:0000256" key="2">
    <source>
        <dbReference type="ARBA" id="ARBA00009211"/>
    </source>
</evidence>
<feature type="region of interest" description="Disordered" evidence="6">
    <location>
        <begin position="454"/>
        <end position="573"/>
    </location>
</feature>
<evidence type="ECO:0000259" key="7">
    <source>
        <dbReference type="PROSITE" id="PS51358"/>
    </source>
</evidence>
<dbReference type="SMART" id="SM00931">
    <property type="entry name" value="NOSIC"/>
    <property type="match status" value="1"/>
</dbReference>
<protein>
    <submittedName>
        <fullName evidence="8">Nucleolar protein 5-2</fullName>
    </submittedName>
</protein>
<feature type="compositionally biased region" description="Basic residues" evidence="6">
    <location>
        <begin position="562"/>
        <end position="573"/>
    </location>
</feature>
<evidence type="ECO:0000313" key="9">
    <source>
        <dbReference type="Proteomes" id="UP001604277"/>
    </source>
</evidence>
<dbReference type="InterPro" id="IPR045056">
    <property type="entry name" value="Nop56/Nop58"/>
</dbReference>
<dbReference type="InterPro" id="IPR012976">
    <property type="entry name" value="NOSIC"/>
</dbReference>
<comment type="caution">
    <text evidence="8">The sequence shown here is derived from an EMBL/GenBank/DDBJ whole genome shotgun (WGS) entry which is preliminary data.</text>
</comment>
<dbReference type="GO" id="GO:0005730">
    <property type="term" value="C:nucleolus"/>
    <property type="evidence" value="ECO:0007669"/>
    <property type="project" value="UniProtKB-SubCell"/>
</dbReference>
<keyword evidence="4" id="KW-0539">Nucleus</keyword>
<dbReference type="InterPro" id="IPR002687">
    <property type="entry name" value="Nop_dom"/>
</dbReference>
<comment type="function">
    <text evidence="5">Required for 60S ribosomal subunit biogenesis.</text>
</comment>
<dbReference type="InterPro" id="IPR012974">
    <property type="entry name" value="NOP58/56_N"/>
</dbReference>
<keyword evidence="3" id="KW-0690">Ribosome biogenesis</keyword>
<keyword evidence="9" id="KW-1185">Reference proteome</keyword>
<comment type="similarity">
    <text evidence="2">Belongs to the NOP5/NOP56 family.</text>
</comment>
<feature type="compositionally biased region" description="Basic and acidic residues" evidence="6">
    <location>
        <begin position="412"/>
        <end position="423"/>
    </location>
</feature>
<dbReference type="Gene3D" id="1.10.246.90">
    <property type="entry name" value="Nop domain"/>
    <property type="match status" value="1"/>
</dbReference>
<dbReference type="Pfam" id="PF08156">
    <property type="entry name" value="NOP5NT"/>
    <property type="match status" value="1"/>
</dbReference>
<evidence type="ECO:0000313" key="8">
    <source>
        <dbReference type="EMBL" id="KAL2507181.1"/>
    </source>
</evidence>
<dbReference type="PANTHER" id="PTHR10894:SF1">
    <property type="entry name" value="NUCLEOLAR PROTEIN 58"/>
    <property type="match status" value="1"/>
</dbReference>
<dbReference type="SUPFAM" id="SSF89124">
    <property type="entry name" value="Nop domain"/>
    <property type="match status" value="1"/>
</dbReference>
<dbReference type="FunFam" id="1.10.287.4070:FF:000001">
    <property type="entry name" value="Probable Nucleolar protein 58"/>
    <property type="match status" value="1"/>
</dbReference>
<feature type="compositionally biased region" description="Basic and acidic residues" evidence="6">
    <location>
        <begin position="454"/>
        <end position="465"/>
    </location>
</feature>
<accession>A0ABD1T377</accession>
<feature type="domain" description="Nop" evidence="7">
    <location>
        <begin position="280"/>
        <end position="398"/>
    </location>
</feature>
<dbReference type="Gene3D" id="1.10.287.4070">
    <property type="match status" value="1"/>
</dbReference>
<dbReference type="AlphaFoldDB" id="A0ABD1T377"/>
<dbReference type="GO" id="GO:0003723">
    <property type="term" value="F:RNA binding"/>
    <property type="evidence" value="ECO:0007669"/>
    <property type="project" value="UniProtKB-ARBA"/>
</dbReference>
<reference evidence="9" key="1">
    <citation type="submission" date="2024-07" db="EMBL/GenBank/DDBJ databases">
        <title>Two chromosome-level genome assemblies of Korean endemic species Abeliophyllum distichum and Forsythia ovata (Oleaceae).</title>
        <authorList>
            <person name="Jang H."/>
        </authorList>
    </citation>
    <scope>NUCLEOTIDE SEQUENCE [LARGE SCALE GENOMIC DNA]</scope>
</reference>
<proteinExistence type="inferred from homology"/>
<dbReference type="FunFam" id="1.10.246.90:FF:000004">
    <property type="entry name" value="Nucleolar protein 58"/>
    <property type="match status" value="1"/>
</dbReference>
<sequence>MLLLFETPAGFALFKVLDEGKLSKVEDLWKEFSTADSARQVVKLRAFSKFENTSEALSAATLLIDSKPSKGLRKFLRSHCEDDILAVADSKLGNAIKEKLKIECVHNNAVMELMRGVRSQLTELISGLASQDLAPMSLGLSHSLSRYKLKFSPDKVDTMIIQAISLLDDLDKELNTYAMRVREWYGWHFPELAKIVQDNIIYAKTVKLMGNRTNAAKLDFSEILPEEVETELKEASMISMGTEVSDLDLENIKDLCNQVLSLAEYRAQLYDYLKSRMNTIAPNLTALVGELVGARLIAHGGSLLNLAKQPGSTVQILGAEKALFRALKTKHATPKYGLIYHASLIGQAAPKHKGKISRSLAAKTALAIRYDALGDGQDNSMGLENRAKLEARLRNLEGRELNRSAGSAKGKPKIEFYDKDRKKGSGGLITPAKTYNPSADSILGLTEPLAEKFEEKGQMKRKNETDGEAGNEVSVADEEKKKKKKKKKSDTEEIAAVSNDEMGGAEPENEAVGKKEKKKKKKHLAENAESQNADDNVEGEDKKKKKRKHAEPGEEGETPSKKKEKKKKRKSED</sequence>
<evidence type="ECO:0000256" key="5">
    <source>
        <dbReference type="ARBA" id="ARBA00058481"/>
    </source>
</evidence>
<name>A0ABD1T377_9LAMI</name>
<organism evidence="8 9">
    <name type="scientific">Forsythia ovata</name>
    <dbReference type="NCBI Taxonomy" id="205694"/>
    <lineage>
        <taxon>Eukaryota</taxon>
        <taxon>Viridiplantae</taxon>
        <taxon>Streptophyta</taxon>
        <taxon>Embryophyta</taxon>
        <taxon>Tracheophyta</taxon>
        <taxon>Spermatophyta</taxon>
        <taxon>Magnoliopsida</taxon>
        <taxon>eudicotyledons</taxon>
        <taxon>Gunneridae</taxon>
        <taxon>Pentapetalae</taxon>
        <taxon>asterids</taxon>
        <taxon>lamiids</taxon>
        <taxon>Lamiales</taxon>
        <taxon>Oleaceae</taxon>
        <taxon>Forsythieae</taxon>
        <taxon>Forsythia</taxon>
    </lineage>
</organism>